<dbReference type="SMART" id="SM00342">
    <property type="entry name" value="HTH_ARAC"/>
    <property type="match status" value="1"/>
</dbReference>
<keyword evidence="2" id="KW-0238">DNA-binding</keyword>
<comment type="caution">
    <text evidence="5">The sequence shown here is derived from an EMBL/GenBank/DDBJ whole genome shotgun (WGS) entry which is preliminary data.</text>
</comment>
<dbReference type="Proteomes" id="UP000462435">
    <property type="component" value="Unassembled WGS sequence"/>
</dbReference>
<protein>
    <submittedName>
        <fullName evidence="5">RCS-specific HTH-type transcriptional activator RclR</fullName>
    </submittedName>
</protein>
<dbReference type="InterPro" id="IPR032783">
    <property type="entry name" value="AraC_lig"/>
</dbReference>
<dbReference type="PANTHER" id="PTHR11019">
    <property type="entry name" value="HTH-TYPE TRANSCRIPTIONAL REGULATOR NIMR"/>
    <property type="match status" value="1"/>
</dbReference>
<dbReference type="EMBL" id="WNDX01000058">
    <property type="protein sequence ID" value="KAF1043540.1"/>
    <property type="molecule type" value="Genomic_DNA"/>
</dbReference>
<dbReference type="PANTHER" id="PTHR11019:SF159">
    <property type="entry name" value="TRANSCRIPTIONAL REGULATOR-RELATED"/>
    <property type="match status" value="1"/>
</dbReference>
<dbReference type="InterPro" id="IPR020449">
    <property type="entry name" value="Tscrpt_reg_AraC-type_HTH"/>
</dbReference>
<keyword evidence="1" id="KW-0805">Transcription regulation</keyword>
<reference evidence="6" key="1">
    <citation type="journal article" date="2020" name="MBio">
        <title>Horizontal gene transfer to a defensive symbiont with a reduced genome amongst a multipartite beetle microbiome.</title>
        <authorList>
            <person name="Waterworth S.C."/>
            <person name="Florez L.V."/>
            <person name="Rees E.R."/>
            <person name="Hertweck C."/>
            <person name="Kaltenpoth M."/>
            <person name="Kwan J.C."/>
        </authorList>
    </citation>
    <scope>NUCLEOTIDE SEQUENCE [LARGE SCALE GENOMIC DNA]</scope>
</reference>
<evidence type="ECO:0000256" key="3">
    <source>
        <dbReference type="ARBA" id="ARBA00023163"/>
    </source>
</evidence>
<feature type="domain" description="HTH araC/xylS-type" evidence="4">
    <location>
        <begin position="195"/>
        <end position="295"/>
    </location>
</feature>
<dbReference type="PRINTS" id="PR00032">
    <property type="entry name" value="HTHARAC"/>
</dbReference>
<evidence type="ECO:0000313" key="6">
    <source>
        <dbReference type="Proteomes" id="UP000462435"/>
    </source>
</evidence>
<dbReference type="InterPro" id="IPR018060">
    <property type="entry name" value="HTH_AraC"/>
</dbReference>
<evidence type="ECO:0000313" key="5">
    <source>
        <dbReference type="EMBL" id="KAF1043540.1"/>
    </source>
</evidence>
<dbReference type="Pfam" id="PF12852">
    <property type="entry name" value="Cupin_6"/>
    <property type="match status" value="1"/>
</dbReference>
<dbReference type="Gene3D" id="1.10.10.60">
    <property type="entry name" value="Homeodomain-like"/>
    <property type="match status" value="2"/>
</dbReference>
<evidence type="ECO:0000256" key="1">
    <source>
        <dbReference type="ARBA" id="ARBA00023015"/>
    </source>
</evidence>
<name>A0A7V8FWN4_9BURK</name>
<proteinExistence type="predicted"/>
<dbReference type="InterPro" id="IPR009057">
    <property type="entry name" value="Homeodomain-like_sf"/>
</dbReference>
<sequence>MNTDRLVHWLLNGLELDTTVFHVGKYCGRWRASTSGRGLGSFHLVLGGRCYLHLRDSAPVELGPRDAVFMLRDIPHFLSPSADPEAGFGCAEMQILDAVGAGETGLACGFFDFQGPAGTLMLNSFPTHLVIRAEDTRLRAAAALFDLILDEPKTHPDTPSPLIARLAEALFFYVIRHVAQRHDIAAGLLAVAQRPEFAALLEHLLQAPGEDWSIEQMARLAHMSRARFCKHFVDACGQPPAQFLLALRMKIAAQKLHAGDTIDQAAEHVGYSSHAAFSRAFKKVIGEQPGAYRRARRVSANGVGGPLVVAQLN</sequence>
<organism evidence="5 6">
    <name type="scientific">Herbaspirillum frisingense</name>
    <dbReference type="NCBI Taxonomy" id="92645"/>
    <lineage>
        <taxon>Bacteria</taxon>
        <taxon>Pseudomonadati</taxon>
        <taxon>Pseudomonadota</taxon>
        <taxon>Betaproteobacteria</taxon>
        <taxon>Burkholderiales</taxon>
        <taxon>Oxalobacteraceae</taxon>
        <taxon>Herbaspirillum</taxon>
    </lineage>
</organism>
<evidence type="ECO:0000259" key="4">
    <source>
        <dbReference type="PROSITE" id="PS01124"/>
    </source>
</evidence>
<dbReference type="Pfam" id="PF12833">
    <property type="entry name" value="HTH_18"/>
    <property type="match status" value="1"/>
</dbReference>
<evidence type="ECO:0000256" key="2">
    <source>
        <dbReference type="ARBA" id="ARBA00023125"/>
    </source>
</evidence>
<accession>A0A7V8FWN4</accession>
<dbReference type="GO" id="GO:0003700">
    <property type="term" value="F:DNA-binding transcription factor activity"/>
    <property type="evidence" value="ECO:0007669"/>
    <property type="project" value="InterPro"/>
</dbReference>
<keyword evidence="3" id="KW-0804">Transcription</keyword>
<gene>
    <name evidence="5" type="primary">rclR_4</name>
    <name evidence="5" type="ORF">GAK35_02158</name>
</gene>
<dbReference type="PROSITE" id="PS01124">
    <property type="entry name" value="HTH_ARAC_FAMILY_2"/>
    <property type="match status" value="1"/>
</dbReference>
<dbReference type="SUPFAM" id="SSF46689">
    <property type="entry name" value="Homeodomain-like"/>
    <property type="match status" value="2"/>
</dbReference>
<dbReference type="GO" id="GO:0043565">
    <property type="term" value="F:sequence-specific DNA binding"/>
    <property type="evidence" value="ECO:0007669"/>
    <property type="project" value="InterPro"/>
</dbReference>
<dbReference type="AlphaFoldDB" id="A0A7V8FWN4"/>